<name>A0A417Y0D1_9ACTN</name>
<proteinExistence type="predicted"/>
<reference evidence="1 2" key="1">
    <citation type="submission" date="2018-09" db="EMBL/GenBank/DDBJ databases">
        <title>Genome sequencing of Nocardioides immobilis CCTCC AB 2017083 for comparison to Nocardioides silvaticus.</title>
        <authorList>
            <person name="Li C."/>
            <person name="Wang G."/>
        </authorList>
    </citation>
    <scope>NUCLEOTIDE SEQUENCE [LARGE SCALE GENOMIC DNA]</scope>
    <source>
        <strain evidence="1 2">CCTCC AB 2017083</strain>
    </source>
</reference>
<dbReference type="Proteomes" id="UP000283644">
    <property type="component" value="Unassembled WGS sequence"/>
</dbReference>
<keyword evidence="2" id="KW-1185">Reference proteome</keyword>
<accession>A0A417Y0D1</accession>
<dbReference type="AlphaFoldDB" id="A0A417Y0D1"/>
<comment type="caution">
    <text evidence="1">The sequence shown here is derived from an EMBL/GenBank/DDBJ whole genome shotgun (WGS) entry which is preliminary data.</text>
</comment>
<gene>
    <name evidence="1" type="ORF">D0Z08_17035</name>
</gene>
<dbReference type="SUPFAM" id="SSF47598">
    <property type="entry name" value="Ribbon-helix-helix"/>
    <property type="match status" value="1"/>
</dbReference>
<dbReference type="OrthoDB" id="3541837at2"/>
<protein>
    <submittedName>
        <fullName evidence="1">Ribbon-helix-helix protein, CopG family</fullName>
    </submittedName>
</protein>
<dbReference type="EMBL" id="QXGH01000020">
    <property type="protein sequence ID" value="RHW26027.1"/>
    <property type="molecule type" value="Genomic_DNA"/>
</dbReference>
<sequence length="87" mass="9569">MTTRITVSLPDHLVEQVKRAVEDGQAPSVSAYVAEALQEKTPPIGLKALLRQWDEELGPPSAADRAWAKAQLARVDREMAARHAEPQ</sequence>
<dbReference type="GO" id="GO:0006355">
    <property type="term" value="P:regulation of DNA-templated transcription"/>
    <property type="evidence" value="ECO:0007669"/>
    <property type="project" value="InterPro"/>
</dbReference>
<organism evidence="1 2">
    <name type="scientific">Nocardioides immobilis</name>
    <dbReference type="NCBI Taxonomy" id="2049295"/>
    <lineage>
        <taxon>Bacteria</taxon>
        <taxon>Bacillati</taxon>
        <taxon>Actinomycetota</taxon>
        <taxon>Actinomycetes</taxon>
        <taxon>Propionibacteriales</taxon>
        <taxon>Nocardioidaceae</taxon>
        <taxon>Nocardioides</taxon>
    </lineage>
</organism>
<dbReference type="InterPro" id="IPR010985">
    <property type="entry name" value="Ribbon_hlx_hlx"/>
</dbReference>
<dbReference type="RefSeq" id="WP_118926439.1">
    <property type="nucleotide sequence ID" value="NZ_QXGH01000020.1"/>
</dbReference>
<dbReference type="CDD" id="cd22231">
    <property type="entry name" value="RHH_NikR_HicB-like"/>
    <property type="match status" value="1"/>
</dbReference>
<evidence type="ECO:0000313" key="2">
    <source>
        <dbReference type="Proteomes" id="UP000283644"/>
    </source>
</evidence>
<evidence type="ECO:0000313" key="1">
    <source>
        <dbReference type="EMBL" id="RHW26027.1"/>
    </source>
</evidence>